<feature type="transmembrane region" description="Helical" evidence="1">
    <location>
        <begin position="12"/>
        <end position="34"/>
    </location>
</feature>
<evidence type="ECO:0000313" key="2">
    <source>
        <dbReference type="EMBL" id="KAG6703893.1"/>
    </source>
</evidence>
<keyword evidence="1" id="KW-0812">Transmembrane</keyword>
<feature type="transmembrane region" description="Helical" evidence="1">
    <location>
        <begin position="111"/>
        <end position="135"/>
    </location>
</feature>
<keyword evidence="1" id="KW-0472">Membrane</keyword>
<reference evidence="2" key="1">
    <citation type="submission" date="2021-01" db="EMBL/GenBank/DDBJ databases">
        <authorList>
            <person name="Lovell J.T."/>
            <person name="Bentley N."/>
            <person name="Bhattarai G."/>
            <person name="Jenkins J.W."/>
            <person name="Sreedasyam A."/>
            <person name="Alarcon Y."/>
            <person name="Bock C."/>
            <person name="Boston L."/>
            <person name="Carlson J."/>
            <person name="Cervantes K."/>
            <person name="Clermont K."/>
            <person name="Krom N."/>
            <person name="Kubenka K."/>
            <person name="Mamidi S."/>
            <person name="Mattison C."/>
            <person name="Monteros M."/>
            <person name="Pisani C."/>
            <person name="Plott C."/>
            <person name="Rajasekar S."/>
            <person name="Rhein H.S."/>
            <person name="Rohla C."/>
            <person name="Song M."/>
            <person name="Hilaire R.S."/>
            <person name="Shu S."/>
            <person name="Wells L."/>
            <person name="Wang X."/>
            <person name="Webber J."/>
            <person name="Heerema R.J."/>
            <person name="Klein P."/>
            <person name="Conner P."/>
            <person name="Grauke L."/>
            <person name="Grimwood J."/>
            <person name="Schmutz J."/>
            <person name="Randall J.J."/>
        </authorList>
    </citation>
    <scope>NUCLEOTIDE SEQUENCE</scope>
    <source>
        <tissue evidence="2">Leaf</tissue>
    </source>
</reference>
<dbReference type="EMBL" id="CM031831">
    <property type="protein sequence ID" value="KAG6703893.1"/>
    <property type="molecule type" value="Genomic_DNA"/>
</dbReference>
<feature type="transmembrane region" description="Helical" evidence="1">
    <location>
        <begin position="85"/>
        <end position="105"/>
    </location>
</feature>
<feature type="transmembrane region" description="Helical" evidence="1">
    <location>
        <begin position="174"/>
        <end position="194"/>
    </location>
</feature>
<proteinExistence type="predicted"/>
<keyword evidence="1" id="KW-1133">Transmembrane helix</keyword>
<accession>A0A922EL64</accession>
<protein>
    <submittedName>
        <fullName evidence="2">Uncharacterized protein</fullName>
    </submittedName>
</protein>
<evidence type="ECO:0000313" key="3">
    <source>
        <dbReference type="Proteomes" id="UP000811246"/>
    </source>
</evidence>
<feature type="transmembrane region" description="Helical" evidence="1">
    <location>
        <begin position="147"/>
        <end position="168"/>
    </location>
</feature>
<organism evidence="2 3">
    <name type="scientific">Carya illinoinensis</name>
    <name type="common">Pecan</name>
    <dbReference type="NCBI Taxonomy" id="32201"/>
    <lineage>
        <taxon>Eukaryota</taxon>
        <taxon>Viridiplantae</taxon>
        <taxon>Streptophyta</taxon>
        <taxon>Embryophyta</taxon>
        <taxon>Tracheophyta</taxon>
        <taxon>Spermatophyta</taxon>
        <taxon>Magnoliopsida</taxon>
        <taxon>eudicotyledons</taxon>
        <taxon>Gunneridae</taxon>
        <taxon>Pentapetalae</taxon>
        <taxon>rosids</taxon>
        <taxon>fabids</taxon>
        <taxon>Fagales</taxon>
        <taxon>Juglandaceae</taxon>
        <taxon>Carya</taxon>
    </lineage>
</organism>
<gene>
    <name evidence="2" type="ORF">I3842_07G108200</name>
</gene>
<dbReference type="AlphaFoldDB" id="A0A922EL64"/>
<feature type="transmembrane region" description="Helical" evidence="1">
    <location>
        <begin position="54"/>
        <end position="73"/>
    </location>
</feature>
<dbReference type="Proteomes" id="UP000811246">
    <property type="component" value="Chromosome 7"/>
</dbReference>
<comment type="caution">
    <text evidence="2">The sequence shown here is derived from an EMBL/GenBank/DDBJ whole genome shotgun (WGS) entry which is preliminary data.</text>
</comment>
<evidence type="ECO:0000256" key="1">
    <source>
        <dbReference type="SAM" id="Phobius"/>
    </source>
</evidence>
<name>A0A922EL64_CARIL</name>
<sequence>MTPLSPASLSLSSASSLSFSCLLWVSFIPVGFFSCLSSSSKTVFSLPSFTSSSIFFFSSFSSSSLFLSPRLFLSLLFSSVSPRSLLLGAYSRFFSLLSLLLLSPYQSLPSFFSSGFFSLLVPSFSLPVSFFLYSFPLFLPRLFSASHILGFFHFILFSFSIPCLFLLSLLRVCFLLSLLLPSVFPVALLLPFSLQSSPAWHCFGYISSTLIDIHA</sequence>